<name>F7XEV3_SINMM</name>
<accession>F7XEV3</accession>
<reference evidence="2 3" key="1">
    <citation type="journal article" date="2011" name="J. Biotechnol.">
        <title>The complete genome sequence of the dominant Sinorhizobium meliloti field isolate SM11 extends the S. meliloti pan-genome.</title>
        <authorList>
            <person name="Schneiker-Bekel S."/>
            <person name="Wibberg D."/>
            <person name="Bekel T."/>
            <person name="Blom J."/>
            <person name="Linke B."/>
            <person name="Neuweger H."/>
            <person name="Stiens M."/>
            <person name="Vorholter F.J."/>
            <person name="Weidner S."/>
            <person name="Goesmann A."/>
            <person name="Puhler A."/>
            <person name="Schluter A."/>
        </authorList>
    </citation>
    <scope>NUCLEOTIDE SEQUENCE [LARGE SCALE GENOMIC DNA]</scope>
    <source>
        <strain evidence="2 3">SM11</strain>
        <plasmid evidence="3">pSmeSM11c</plasmid>
    </source>
</reference>
<dbReference type="AlphaFoldDB" id="F7XEV3"/>
<keyword evidence="2" id="KW-0614">Plasmid</keyword>
<feature type="compositionally biased region" description="Polar residues" evidence="1">
    <location>
        <begin position="9"/>
        <end position="24"/>
    </location>
</feature>
<proteinExistence type="predicted"/>
<evidence type="ECO:0000313" key="2">
    <source>
        <dbReference type="EMBL" id="AEH82078.1"/>
    </source>
</evidence>
<evidence type="ECO:0000313" key="3">
    <source>
        <dbReference type="Proteomes" id="UP000009045"/>
    </source>
</evidence>
<evidence type="ECO:0000256" key="1">
    <source>
        <dbReference type="SAM" id="MobiDB-lite"/>
    </source>
</evidence>
<gene>
    <name evidence="2" type="ordered locus">SM11_pC1005</name>
</gene>
<dbReference type="EMBL" id="CP001831">
    <property type="protein sequence ID" value="AEH82078.1"/>
    <property type="molecule type" value="Genomic_DNA"/>
</dbReference>
<geneLocation type="plasmid" evidence="2 3">
    <name>pSmeSM11c</name>
</geneLocation>
<dbReference type="KEGG" id="smx:SM11_pC1005"/>
<dbReference type="HOGENOM" id="CLU_3391375_0_0_5"/>
<feature type="region of interest" description="Disordered" evidence="1">
    <location>
        <begin position="1"/>
        <end position="32"/>
    </location>
</feature>
<sequence>MKLPGPNVVSLTPNGQRPYRSTAQGAKRGQLR</sequence>
<organism evidence="2 3">
    <name type="scientific">Sinorhizobium meliloti (strain SM11)</name>
    <dbReference type="NCBI Taxonomy" id="707241"/>
    <lineage>
        <taxon>Bacteria</taxon>
        <taxon>Pseudomonadati</taxon>
        <taxon>Pseudomonadota</taxon>
        <taxon>Alphaproteobacteria</taxon>
        <taxon>Hyphomicrobiales</taxon>
        <taxon>Rhizobiaceae</taxon>
        <taxon>Sinorhizobium/Ensifer group</taxon>
        <taxon>Sinorhizobium</taxon>
    </lineage>
</organism>
<protein>
    <submittedName>
        <fullName evidence="2">Uncharacterized protein</fullName>
    </submittedName>
</protein>
<dbReference type="Proteomes" id="UP000009045">
    <property type="component" value="Plasmid pSmeSM11c"/>
</dbReference>